<protein>
    <submittedName>
        <fullName evidence="1">Uncharacterized protein</fullName>
    </submittedName>
</protein>
<reference evidence="2" key="1">
    <citation type="journal article" date="2019" name="Int. J. Syst. Evol. Microbiol.">
        <title>The Global Catalogue of Microorganisms (GCM) 10K type strain sequencing project: providing services to taxonomists for standard genome sequencing and annotation.</title>
        <authorList>
            <consortium name="The Broad Institute Genomics Platform"/>
            <consortium name="The Broad Institute Genome Sequencing Center for Infectious Disease"/>
            <person name="Wu L."/>
            <person name="Ma J."/>
        </authorList>
    </citation>
    <scope>NUCLEOTIDE SEQUENCE [LARGE SCALE GENOMIC DNA]</scope>
    <source>
        <strain evidence="2">CGMCC 1.15461</strain>
    </source>
</reference>
<dbReference type="EMBL" id="BMJE01000006">
    <property type="protein sequence ID" value="GGB82844.1"/>
    <property type="molecule type" value="Genomic_DNA"/>
</dbReference>
<sequence length="76" mass="8809">MTQEIQNTEAFKKLAKFQQTLLIKRDNRIQIQDAIIQARNIGYLEWESNNKTFPPAWKGIVKELAPIEIKTHDATA</sequence>
<evidence type="ECO:0000313" key="2">
    <source>
        <dbReference type="Proteomes" id="UP000615760"/>
    </source>
</evidence>
<dbReference type="RefSeq" id="WP_188621505.1">
    <property type="nucleotide sequence ID" value="NZ_BMJE01000006.1"/>
</dbReference>
<evidence type="ECO:0000313" key="1">
    <source>
        <dbReference type="EMBL" id="GGB82844.1"/>
    </source>
</evidence>
<proteinExistence type="predicted"/>
<keyword evidence="2" id="KW-1185">Reference proteome</keyword>
<dbReference type="Proteomes" id="UP000615760">
    <property type="component" value="Unassembled WGS sequence"/>
</dbReference>
<organism evidence="1 2">
    <name type="scientific">Flavobacterium suaedae</name>
    <dbReference type="NCBI Taxonomy" id="1767027"/>
    <lineage>
        <taxon>Bacteria</taxon>
        <taxon>Pseudomonadati</taxon>
        <taxon>Bacteroidota</taxon>
        <taxon>Flavobacteriia</taxon>
        <taxon>Flavobacteriales</taxon>
        <taxon>Flavobacteriaceae</taxon>
        <taxon>Flavobacterium</taxon>
    </lineage>
</organism>
<accession>A0ABQ1K398</accession>
<comment type="caution">
    <text evidence="1">The sequence shown here is derived from an EMBL/GenBank/DDBJ whole genome shotgun (WGS) entry which is preliminary data.</text>
</comment>
<gene>
    <name evidence="1" type="ORF">GCM10007424_23590</name>
</gene>
<name>A0ABQ1K398_9FLAO</name>